<dbReference type="Proteomes" id="UP001189429">
    <property type="component" value="Unassembled WGS sequence"/>
</dbReference>
<sequence length="110" mass="11457">DQADGQKIAGRGGVAVELGPGESDGVKDVCVKVTWQGLLDEVARAPGREDLGDTALEALRGLLARRPRGRRVLPAAAALAPGGRRGPRAVGGPGWSRSPSPRRGPPRPRR</sequence>
<proteinExistence type="predicted"/>
<organism evidence="2 3">
    <name type="scientific">Prorocentrum cordatum</name>
    <dbReference type="NCBI Taxonomy" id="2364126"/>
    <lineage>
        <taxon>Eukaryota</taxon>
        <taxon>Sar</taxon>
        <taxon>Alveolata</taxon>
        <taxon>Dinophyceae</taxon>
        <taxon>Prorocentrales</taxon>
        <taxon>Prorocentraceae</taxon>
        <taxon>Prorocentrum</taxon>
    </lineage>
</organism>
<feature type="region of interest" description="Disordered" evidence="1">
    <location>
        <begin position="76"/>
        <end position="110"/>
    </location>
</feature>
<reference evidence="2" key="1">
    <citation type="submission" date="2023-10" db="EMBL/GenBank/DDBJ databases">
        <authorList>
            <person name="Chen Y."/>
            <person name="Shah S."/>
            <person name="Dougan E. K."/>
            <person name="Thang M."/>
            <person name="Chan C."/>
        </authorList>
    </citation>
    <scope>NUCLEOTIDE SEQUENCE [LARGE SCALE GENOMIC DNA]</scope>
</reference>
<evidence type="ECO:0000313" key="2">
    <source>
        <dbReference type="EMBL" id="CAK0869857.1"/>
    </source>
</evidence>
<evidence type="ECO:0000256" key="1">
    <source>
        <dbReference type="SAM" id="MobiDB-lite"/>
    </source>
</evidence>
<accession>A0ABN9VCE8</accession>
<keyword evidence="3" id="KW-1185">Reference proteome</keyword>
<feature type="region of interest" description="Disordered" evidence="1">
    <location>
        <begin position="1"/>
        <end position="25"/>
    </location>
</feature>
<dbReference type="EMBL" id="CAUYUJ010016895">
    <property type="protein sequence ID" value="CAK0869857.1"/>
    <property type="molecule type" value="Genomic_DNA"/>
</dbReference>
<protein>
    <submittedName>
        <fullName evidence="2">Uncharacterized protein</fullName>
    </submittedName>
</protein>
<comment type="caution">
    <text evidence="2">The sequence shown here is derived from an EMBL/GenBank/DDBJ whole genome shotgun (WGS) entry which is preliminary data.</text>
</comment>
<name>A0ABN9VCE8_9DINO</name>
<evidence type="ECO:0000313" key="3">
    <source>
        <dbReference type="Proteomes" id="UP001189429"/>
    </source>
</evidence>
<feature type="non-terminal residue" evidence="2">
    <location>
        <position position="110"/>
    </location>
</feature>
<feature type="non-terminal residue" evidence="2">
    <location>
        <position position="1"/>
    </location>
</feature>
<gene>
    <name evidence="2" type="ORF">PCOR1329_LOCUS56102</name>
</gene>